<dbReference type="SMART" id="SM01195">
    <property type="entry name" value="FA"/>
    <property type="match status" value="1"/>
</dbReference>
<dbReference type="EMBL" id="KN549288">
    <property type="protein sequence ID" value="KHJ98643.1"/>
    <property type="molecule type" value="Genomic_DNA"/>
</dbReference>
<dbReference type="AlphaFoldDB" id="A0A0B1TMA7"/>
<dbReference type="SMART" id="SM01196">
    <property type="entry name" value="FERM_C"/>
    <property type="match status" value="1"/>
</dbReference>
<feature type="domain" description="FERM" evidence="1">
    <location>
        <begin position="1"/>
        <end position="97"/>
    </location>
</feature>
<protein>
    <submittedName>
        <fullName evidence="2">FERM PH-like domain protein</fullName>
    </submittedName>
</protein>
<dbReference type="FunFam" id="2.30.29.30:FF:000002">
    <property type="entry name" value="Band 4.1-like protein 5 isoform 1"/>
    <property type="match status" value="1"/>
</dbReference>
<evidence type="ECO:0000313" key="2">
    <source>
        <dbReference type="EMBL" id="KHJ98643.1"/>
    </source>
</evidence>
<dbReference type="PANTHER" id="PTHR23280:SF27">
    <property type="entry name" value="TYROSINE-PROTEIN PHOSPHATASE NON-RECEPTOR TYPE"/>
    <property type="match status" value="1"/>
</dbReference>
<proteinExistence type="predicted"/>
<dbReference type="PANTHER" id="PTHR23280">
    <property type="entry name" value="4.1 G PROTEIN"/>
    <property type="match status" value="1"/>
</dbReference>
<reference evidence="2 3" key="1">
    <citation type="submission" date="2014-03" db="EMBL/GenBank/DDBJ databases">
        <title>Draft genome of the hookworm Oesophagostomum dentatum.</title>
        <authorList>
            <person name="Mitreva M."/>
        </authorList>
    </citation>
    <scope>NUCLEOTIDE SEQUENCE [LARGE SCALE GENOMIC DNA]</scope>
    <source>
        <strain evidence="2 3">OD-Hann</strain>
    </source>
</reference>
<dbReference type="Pfam" id="PF08736">
    <property type="entry name" value="FA"/>
    <property type="match status" value="1"/>
</dbReference>
<sequence>MYGIFVFSAKDNKNAPVGIGICAHGIYIYKDQIRVNRFPWQGIIKIAYRKNHFIIKLKAGEIDKKEATVTYKTADYQHAKRIWKCAVEHHTFFRLIQPDEKPKSSLFRWGSARFRYQGRTQFQTKMASQMFDKPSTVAVQRTGSARLTHSLDNENSEDFPLLIYCFQWRVNKHLVNKYLLYITQTMSWDRERFVA</sequence>
<name>A0A0B1TMA7_OESDE</name>
<dbReference type="PROSITE" id="PS50057">
    <property type="entry name" value="FERM_3"/>
    <property type="match status" value="1"/>
</dbReference>
<keyword evidence="3" id="KW-1185">Reference proteome</keyword>
<dbReference type="InterPro" id="IPR011993">
    <property type="entry name" value="PH-like_dom_sf"/>
</dbReference>
<dbReference type="InterPro" id="IPR014847">
    <property type="entry name" value="FA"/>
</dbReference>
<dbReference type="Gene3D" id="2.30.29.30">
    <property type="entry name" value="Pleckstrin-homology domain (PH domain)/Phosphotyrosine-binding domain (PTB)"/>
    <property type="match status" value="1"/>
</dbReference>
<gene>
    <name evidence="2" type="ORF">OESDEN_01364</name>
</gene>
<dbReference type="GO" id="GO:0031032">
    <property type="term" value="P:actomyosin structure organization"/>
    <property type="evidence" value="ECO:0007669"/>
    <property type="project" value="TreeGrafter"/>
</dbReference>
<accession>A0A0B1TMA7</accession>
<evidence type="ECO:0000313" key="3">
    <source>
        <dbReference type="Proteomes" id="UP000053660"/>
    </source>
</evidence>
<dbReference type="GO" id="GO:0005856">
    <property type="term" value="C:cytoskeleton"/>
    <property type="evidence" value="ECO:0007669"/>
    <property type="project" value="TreeGrafter"/>
</dbReference>
<dbReference type="Proteomes" id="UP000053660">
    <property type="component" value="Unassembled WGS sequence"/>
</dbReference>
<dbReference type="SUPFAM" id="SSF50729">
    <property type="entry name" value="PH domain-like"/>
    <property type="match status" value="1"/>
</dbReference>
<dbReference type="InterPro" id="IPR000299">
    <property type="entry name" value="FERM_domain"/>
</dbReference>
<dbReference type="InterPro" id="IPR018980">
    <property type="entry name" value="FERM_PH-like_C"/>
</dbReference>
<dbReference type="Pfam" id="PF09380">
    <property type="entry name" value="FERM_C"/>
    <property type="match status" value="1"/>
</dbReference>
<organism evidence="2 3">
    <name type="scientific">Oesophagostomum dentatum</name>
    <name type="common">Nodular worm</name>
    <dbReference type="NCBI Taxonomy" id="61180"/>
    <lineage>
        <taxon>Eukaryota</taxon>
        <taxon>Metazoa</taxon>
        <taxon>Ecdysozoa</taxon>
        <taxon>Nematoda</taxon>
        <taxon>Chromadorea</taxon>
        <taxon>Rhabditida</taxon>
        <taxon>Rhabditina</taxon>
        <taxon>Rhabditomorpha</taxon>
        <taxon>Strongyloidea</taxon>
        <taxon>Strongylidae</taxon>
        <taxon>Oesophagostomum</taxon>
    </lineage>
</organism>
<dbReference type="OrthoDB" id="6589456at2759"/>
<evidence type="ECO:0000259" key="1">
    <source>
        <dbReference type="PROSITE" id="PS50057"/>
    </source>
</evidence>